<keyword evidence="1" id="KW-0489">Methyltransferase</keyword>
<dbReference type="InterPro" id="IPR038375">
    <property type="entry name" value="NDUFAF7_sf"/>
</dbReference>
<evidence type="ECO:0000256" key="2">
    <source>
        <dbReference type="ARBA" id="ARBA00022679"/>
    </source>
</evidence>
<dbReference type="AlphaFoldDB" id="A0A9W6J112"/>
<organism evidence="3 4">
    <name type="scientific">Hansschlegelia plantiphila</name>
    <dbReference type="NCBI Taxonomy" id="374655"/>
    <lineage>
        <taxon>Bacteria</taxon>
        <taxon>Pseudomonadati</taxon>
        <taxon>Pseudomonadota</taxon>
        <taxon>Alphaproteobacteria</taxon>
        <taxon>Hyphomicrobiales</taxon>
        <taxon>Methylopilaceae</taxon>
        <taxon>Hansschlegelia</taxon>
    </lineage>
</organism>
<reference evidence="3" key="2">
    <citation type="submission" date="2023-01" db="EMBL/GenBank/DDBJ databases">
        <authorList>
            <person name="Sun Q."/>
            <person name="Evtushenko L."/>
        </authorList>
    </citation>
    <scope>NUCLEOTIDE SEQUENCE</scope>
    <source>
        <strain evidence="3">VKM B-2347</strain>
    </source>
</reference>
<dbReference type="GO" id="GO:0032259">
    <property type="term" value="P:methylation"/>
    <property type="evidence" value="ECO:0007669"/>
    <property type="project" value="UniProtKB-KW"/>
</dbReference>
<dbReference type="InterPro" id="IPR003788">
    <property type="entry name" value="NDUFAF7"/>
</dbReference>
<protein>
    <submittedName>
        <fullName evidence="3">ATP synthase subunit beta</fullName>
    </submittedName>
</protein>
<dbReference type="EMBL" id="BSFI01000007">
    <property type="protein sequence ID" value="GLK67791.1"/>
    <property type="molecule type" value="Genomic_DNA"/>
</dbReference>
<accession>A0A9W6J112</accession>
<proteinExistence type="predicted"/>
<gene>
    <name evidence="3" type="ORF">GCM10008179_14290</name>
</gene>
<dbReference type="Proteomes" id="UP001143372">
    <property type="component" value="Unassembled WGS sequence"/>
</dbReference>
<dbReference type="InterPro" id="IPR029063">
    <property type="entry name" value="SAM-dependent_MTases_sf"/>
</dbReference>
<sequence>MTPLGREIAALISAEGPISVARYMALCLGHPEHGYYATRDPFGPAGDFVTAPEISQMFGELIGLWCAAVWTQMGAPKRVALIELGPGRGTLMADMLRAAKAAPDFRDAVAVTLVETSPTLRAVQERTLQTAGVAVRWAATVDEALDHDHPVVAVANEFFDALPIRQFARTAAGWRERLVGLSDEGALVFGLAPEAPSDLDPPERPTGALLEVCPEALAIAARLGGHVAAHGGAALAIDYGSGFSAGDTLQAVRAHGFVDPLAEPGEADLTAHVDFGALAAAARSRGATAMRLATQGDLLDALGLAARAAQLCAKASDAQRDAIVAAVARLTDRAPTGMGALFKALAFADPRLGPLPGFAPSPSSAPSEGPTP</sequence>
<evidence type="ECO:0000313" key="3">
    <source>
        <dbReference type="EMBL" id="GLK67791.1"/>
    </source>
</evidence>
<dbReference type="Gene3D" id="3.40.50.12710">
    <property type="match status" value="1"/>
</dbReference>
<keyword evidence="2" id="KW-0808">Transferase</keyword>
<keyword evidence="4" id="KW-1185">Reference proteome</keyword>
<dbReference type="RefSeq" id="WP_271168040.1">
    <property type="nucleotide sequence ID" value="NZ_BSFI01000007.1"/>
</dbReference>
<dbReference type="PANTHER" id="PTHR12049:SF7">
    <property type="entry name" value="PROTEIN ARGININE METHYLTRANSFERASE NDUFAF7, MITOCHONDRIAL"/>
    <property type="match status" value="1"/>
</dbReference>
<name>A0A9W6J112_9HYPH</name>
<dbReference type="PANTHER" id="PTHR12049">
    <property type="entry name" value="PROTEIN ARGININE METHYLTRANSFERASE NDUFAF7, MITOCHONDRIAL"/>
    <property type="match status" value="1"/>
</dbReference>
<dbReference type="Pfam" id="PF02636">
    <property type="entry name" value="Methyltransf_28"/>
    <property type="match status" value="1"/>
</dbReference>
<dbReference type="SUPFAM" id="SSF53335">
    <property type="entry name" value="S-adenosyl-L-methionine-dependent methyltransferases"/>
    <property type="match status" value="1"/>
</dbReference>
<dbReference type="GO" id="GO:0035243">
    <property type="term" value="F:protein-arginine omega-N symmetric methyltransferase activity"/>
    <property type="evidence" value="ECO:0007669"/>
    <property type="project" value="TreeGrafter"/>
</dbReference>
<reference evidence="3" key="1">
    <citation type="journal article" date="2014" name="Int. J. Syst. Evol. Microbiol.">
        <title>Complete genome sequence of Corynebacterium casei LMG S-19264T (=DSM 44701T), isolated from a smear-ripened cheese.</title>
        <authorList>
            <consortium name="US DOE Joint Genome Institute (JGI-PGF)"/>
            <person name="Walter F."/>
            <person name="Albersmeier A."/>
            <person name="Kalinowski J."/>
            <person name="Ruckert C."/>
        </authorList>
    </citation>
    <scope>NUCLEOTIDE SEQUENCE</scope>
    <source>
        <strain evidence="3">VKM B-2347</strain>
    </source>
</reference>
<evidence type="ECO:0000256" key="1">
    <source>
        <dbReference type="ARBA" id="ARBA00022603"/>
    </source>
</evidence>
<evidence type="ECO:0000313" key="4">
    <source>
        <dbReference type="Proteomes" id="UP001143372"/>
    </source>
</evidence>
<comment type="caution">
    <text evidence="3">The sequence shown here is derived from an EMBL/GenBank/DDBJ whole genome shotgun (WGS) entry which is preliminary data.</text>
</comment>